<comment type="subcellular location">
    <subcellularLocation>
        <location evidence="1 7">Cytoplasm</location>
    </subcellularLocation>
</comment>
<dbReference type="GO" id="GO:0030091">
    <property type="term" value="P:protein repair"/>
    <property type="evidence" value="ECO:0007669"/>
    <property type="project" value="UniProtKB-UniRule"/>
</dbReference>
<dbReference type="NCBIfam" id="TIGR00080">
    <property type="entry name" value="pimt"/>
    <property type="match status" value="1"/>
</dbReference>
<dbReference type="EC" id="2.1.1.77" evidence="7"/>
<dbReference type="FunFam" id="3.40.50.150:FF:000010">
    <property type="entry name" value="Protein-L-isoaspartate O-methyltransferase"/>
    <property type="match status" value="1"/>
</dbReference>
<evidence type="ECO:0000256" key="3">
    <source>
        <dbReference type="ARBA" id="ARBA00022490"/>
    </source>
</evidence>
<dbReference type="HAMAP" id="MF_00090">
    <property type="entry name" value="PIMT"/>
    <property type="match status" value="1"/>
</dbReference>
<dbReference type="InterPro" id="IPR029063">
    <property type="entry name" value="SAM-dependent_MTases_sf"/>
</dbReference>
<dbReference type="GO" id="GO:0032259">
    <property type="term" value="P:methylation"/>
    <property type="evidence" value="ECO:0007669"/>
    <property type="project" value="UniProtKB-KW"/>
</dbReference>
<comment type="similarity">
    <text evidence="2 7">Belongs to the methyltransferase superfamily. L-isoaspartyl/D-aspartyl protein methyltransferase family.</text>
</comment>
<proteinExistence type="inferred from homology"/>
<evidence type="ECO:0000256" key="6">
    <source>
        <dbReference type="ARBA" id="ARBA00022691"/>
    </source>
</evidence>
<dbReference type="PANTHER" id="PTHR11579:SF0">
    <property type="entry name" value="PROTEIN-L-ISOASPARTATE(D-ASPARTATE) O-METHYLTRANSFERASE"/>
    <property type="match status" value="1"/>
</dbReference>
<keyword evidence="4 7" id="KW-0489">Methyltransferase</keyword>
<dbReference type="EMBL" id="JSZA02000120">
    <property type="protein sequence ID" value="KHD06929.1"/>
    <property type="molecule type" value="Genomic_DNA"/>
</dbReference>
<evidence type="ECO:0000256" key="5">
    <source>
        <dbReference type="ARBA" id="ARBA00022679"/>
    </source>
</evidence>
<dbReference type="CDD" id="cd02440">
    <property type="entry name" value="AdoMet_MTases"/>
    <property type="match status" value="1"/>
</dbReference>
<dbReference type="PROSITE" id="PS01279">
    <property type="entry name" value="PCMT"/>
    <property type="match status" value="1"/>
</dbReference>
<dbReference type="AlphaFoldDB" id="A0A0A6PR53"/>
<feature type="active site" evidence="7">
    <location>
        <position position="61"/>
    </location>
</feature>
<dbReference type="NCBIfam" id="NF001453">
    <property type="entry name" value="PRK00312.1"/>
    <property type="match status" value="1"/>
</dbReference>
<accession>A0A0A6PR53</accession>
<evidence type="ECO:0000256" key="1">
    <source>
        <dbReference type="ARBA" id="ARBA00004496"/>
    </source>
</evidence>
<comment type="catalytic activity">
    <reaction evidence="7">
        <text>[protein]-L-isoaspartate + S-adenosyl-L-methionine = [protein]-L-isoaspartate alpha-methyl ester + S-adenosyl-L-homocysteine</text>
        <dbReference type="Rhea" id="RHEA:12705"/>
        <dbReference type="Rhea" id="RHEA-COMP:12143"/>
        <dbReference type="Rhea" id="RHEA-COMP:12144"/>
        <dbReference type="ChEBI" id="CHEBI:57856"/>
        <dbReference type="ChEBI" id="CHEBI:59789"/>
        <dbReference type="ChEBI" id="CHEBI:90596"/>
        <dbReference type="ChEBI" id="CHEBI:90598"/>
        <dbReference type="EC" id="2.1.1.77"/>
    </reaction>
</comment>
<dbReference type="GO" id="GO:0005737">
    <property type="term" value="C:cytoplasm"/>
    <property type="evidence" value="ECO:0007669"/>
    <property type="project" value="UniProtKB-SubCell"/>
</dbReference>
<dbReference type="Gene3D" id="3.40.50.150">
    <property type="entry name" value="Vaccinia Virus protein VP39"/>
    <property type="match status" value="1"/>
</dbReference>
<protein>
    <recommendedName>
        <fullName evidence="7">Protein-L-isoaspartate O-methyltransferase</fullName>
        <ecNumber evidence="7">2.1.1.77</ecNumber>
    </recommendedName>
    <alternativeName>
        <fullName evidence="7">L-isoaspartyl protein carboxyl methyltransferase</fullName>
    </alternativeName>
    <alternativeName>
        <fullName evidence="7">Protein L-isoaspartyl methyltransferase</fullName>
    </alternativeName>
    <alternativeName>
        <fullName evidence="7">Protein-beta-aspartate methyltransferase</fullName>
        <shortName evidence="7">PIMT</shortName>
    </alternativeName>
</protein>
<evidence type="ECO:0000256" key="2">
    <source>
        <dbReference type="ARBA" id="ARBA00005369"/>
    </source>
</evidence>
<keyword evidence="6 7" id="KW-0949">S-adenosyl-L-methionine</keyword>
<dbReference type="PANTHER" id="PTHR11579">
    <property type="entry name" value="PROTEIN-L-ISOASPARTATE O-METHYLTRANSFERASE"/>
    <property type="match status" value="1"/>
</dbReference>
<reference evidence="8 9" key="1">
    <citation type="journal article" date="2016" name="Front. Microbiol.">
        <title>Single-Cell (Meta-)Genomics of a Dimorphic Candidatus Thiomargarita nelsonii Reveals Genomic Plasticity.</title>
        <authorList>
            <person name="Flood B.E."/>
            <person name="Fliss P."/>
            <person name="Jones D.S."/>
            <person name="Dick G.J."/>
            <person name="Jain S."/>
            <person name="Kaster A.K."/>
            <person name="Winkel M."/>
            <person name="Mussmann M."/>
            <person name="Bailey J."/>
        </authorList>
    </citation>
    <scope>NUCLEOTIDE SEQUENCE [LARGE SCALE GENOMIC DNA]</scope>
    <source>
        <strain evidence="8">Hydrate Ridge</strain>
    </source>
</reference>
<sequence>MINTIKNMARATGTETGRPSFNQRVMDVIAKVPRHEFVADEQDAYAYDNRPLPIGYGQTISQPYIVALMTDLLEVKPSDVVLEIGTGSGYQAAVLAGLVDKMYSIEIIAGLGKEAKERLARLGYNNVEVKIGDGYHGWEEYAPFDAIIVTAAASHIPPPLIQQLKPGGRMVIPVGERFFVQYLMLVEKNKQGKLKTRNILPVAFVPFTGEH</sequence>
<keyword evidence="9" id="KW-1185">Reference proteome</keyword>
<dbReference type="Pfam" id="PF01135">
    <property type="entry name" value="PCMT"/>
    <property type="match status" value="1"/>
</dbReference>
<keyword evidence="3 7" id="KW-0963">Cytoplasm</keyword>
<keyword evidence="5 7" id="KW-0808">Transferase</keyword>
<dbReference type="Proteomes" id="UP000030428">
    <property type="component" value="Unassembled WGS sequence"/>
</dbReference>
<evidence type="ECO:0000313" key="8">
    <source>
        <dbReference type="EMBL" id="KHD06929.1"/>
    </source>
</evidence>
<dbReference type="SUPFAM" id="SSF53335">
    <property type="entry name" value="S-adenosyl-L-methionine-dependent methyltransferases"/>
    <property type="match status" value="1"/>
</dbReference>
<organism evidence="8 9">
    <name type="scientific">Candidatus Thiomargarita nelsonii</name>
    <dbReference type="NCBI Taxonomy" id="1003181"/>
    <lineage>
        <taxon>Bacteria</taxon>
        <taxon>Pseudomonadati</taxon>
        <taxon>Pseudomonadota</taxon>
        <taxon>Gammaproteobacteria</taxon>
        <taxon>Thiotrichales</taxon>
        <taxon>Thiotrichaceae</taxon>
        <taxon>Thiomargarita</taxon>
    </lineage>
</organism>
<evidence type="ECO:0000256" key="4">
    <source>
        <dbReference type="ARBA" id="ARBA00022603"/>
    </source>
</evidence>
<evidence type="ECO:0000313" key="9">
    <source>
        <dbReference type="Proteomes" id="UP000030428"/>
    </source>
</evidence>
<dbReference type="InterPro" id="IPR000682">
    <property type="entry name" value="PCMT"/>
</dbReference>
<evidence type="ECO:0000256" key="7">
    <source>
        <dbReference type="HAMAP-Rule" id="MF_00090"/>
    </source>
</evidence>
<name>A0A0A6PR53_9GAMM</name>
<comment type="caution">
    <text evidence="8">The sequence shown here is derived from an EMBL/GenBank/DDBJ whole genome shotgun (WGS) entry which is preliminary data.</text>
</comment>
<gene>
    <name evidence="7" type="primary">pcm</name>
    <name evidence="8" type="ORF">PN36_23910</name>
</gene>
<dbReference type="GO" id="GO:0004719">
    <property type="term" value="F:protein-L-isoaspartate (D-aspartate) O-methyltransferase activity"/>
    <property type="evidence" value="ECO:0007669"/>
    <property type="project" value="UniProtKB-UniRule"/>
</dbReference>
<comment type="function">
    <text evidence="7">Catalyzes the methyl esterification of L-isoaspartyl residues in peptides and proteins that result from spontaneous decomposition of normal L-aspartyl and L-asparaginyl residues. It plays a role in the repair and/or degradation of damaged proteins.</text>
</comment>